<organism evidence="2 3">
    <name type="scientific">Roseovarius ramblicola</name>
    <dbReference type="NCBI Taxonomy" id="2022336"/>
    <lineage>
        <taxon>Bacteria</taxon>
        <taxon>Pseudomonadati</taxon>
        <taxon>Pseudomonadota</taxon>
        <taxon>Alphaproteobacteria</taxon>
        <taxon>Rhodobacterales</taxon>
        <taxon>Roseobacteraceae</taxon>
        <taxon>Roseovarius</taxon>
    </lineage>
</organism>
<evidence type="ECO:0000313" key="3">
    <source>
        <dbReference type="Proteomes" id="UP001589670"/>
    </source>
</evidence>
<dbReference type="InterPro" id="IPR003782">
    <property type="entry name" value="SCO1/SenC"/>
</dbReference>
<comment type="similarity">
    <text evidence="1">Belongs to the SCO1/2 family.</text>
</comment>
<evidence type="ECO:0000256" key="1">
    <source>
        <dbReference type="ARBA" id="ARBA00010996"/>
    </source>
</evidence>
<dbReference type="InterPro" id="IPR036249">
    <property type="entry name" value="Thioredoxin-like_sf"/>
</dbReference>
<name>A0ABV5I0F8_9RHOB</name>
<dbReference type="CDD" id="cd02968">
    <property type="entry name" value="SCO"/>
    <property type="match status" value="1"/>
</dbReference>
<dbReference type="PANTHER" id="PTHR12151:SF25">
    <property type="entry name" value="LINALOOL DEHYDRATASE_ISOMERASE DOMAIN-CONTAINING PROTEIN"/>
    <property type="match status" value="1"/>
</dbReference>
<comment type="caution">
    <text evidence="2">The sequence shown here is derived from an EMBL/GenBank/DDBJ whole genome shotgun (WGS) entry which is preliminary data.</text>
</comment>
<dbReference type="EMBL" id="JBHMEC010000015">
    <property type="protein sequence ID" value="MFB9150153.1"/>
    <property type="molecule type" value="Genomic_DNA"/>
</dbReference>
<accession>A0ABV5I0F8</accession>
<dbReference type="SUPFAM" id="SSF52833">
    <property type="entry name" value="Thioredoxin-like"/>
    <property type="match status" value="1"/>
</dbReference>
<evidence type="ECO:0000313" key="2">
    <source>
        <dbReference type="EMBL" id="MFB9150153.1"/>
    </source>
</evidence>
<dbReference type="RefSeq" id="WP_377069695.1">
    <property type="nucleotide sequence ID" value="NZ_JBHMEC010000015.1"/>
</dbReference>
<protein>
    <submittedName>
        <fullName evidence="2">SCO family protein</fullName>
    </submittedName>
</protein>
<dbReference type="PANTHER" id="PTHR12151">
    <property type="entry name" value="ELECTRON TRANSPORT PROTIN SCO1/SENC FAMILY MEMBER"/>
    <property type="match status" value="1"/>
</dbReference>
<sequence>MIRTIAISAAAIVFAGIGAMYLAGVGGSDPEDRFAQCRASNVAGGTAQIGGPFELVSETGETVTDAEVIDKPTLIYFGYTFCPDVCPMDAARNAAAVDLLEERGYMVKPVFISIDPRRDTPEVMAEFTDYMHPRMLGLTGSEEQVRAASRAYRTYYQAQEPAEGAEDFYLVDHSTMSYLSLPEHGFVEFFRRDTTPEQMADRVACFADAAS</sequence>
<proteinExistence type="inferred from homology"/>
<dbReference type="Pfam" id="PF02630">
    <property type="entry name" value="SCO1-SenC"/>
    <property type="match status" value="1"/>
</dbReference>
<reference evidence="2 3" key="1">
    <citation type="submission" date="2024-09" db="EMBL/GenBank/DDBJ databases">
        <authorList>
            <person name="Sun Q."/>
            <person name="Mori K."/>
        </authorList>
    </citation>
    <scope>NUCLEOTIDE SEQUENCE [LARGE SCALE GENOMIC DNA]</scope>
    <source>
        <strain evidence="2 3">CECT 9424</strain>
    </source>
</reference>
<keyword evidence="3" id="KW-1185">Reference proteome</keyword>
<dbReference type="Proteomes" id="UP001589670">
    <property type="component" value="Unassembled WGS sequence"/>
</dbReference>
<gene>
    <name evidence="2" type="ORF">ACFFU4_10375</name>
</gene>
<dbReference type="Gene3D" id="3.40.30.10">
    <property type="entry name" value="Glutaredoxin"/>
    <property type="match status" value="1"/>
</dbReference>